<dbReference type="PROSITE" id="PS00688">
    <property type="entry name" value="SIGMA54_INTERACT_3"/>
    <property type="match status" value="1"/>
</dbReference>
<sequence length="464" mass="50341">MTDTRTPPLPRILVVDDQADVREALRMLLKSAGYGMVGAESPELALACLRGDAFAAVLVDMNYARDTTSGAEGLALIAQIAAQWPGLPVIAMTAWASIELAVAAMREGAVDFIEKPWQNARVLAVLESRIALDRSRRAAQRLGEAQALLLQDGAAGFVAESAPMQRLVEDLLRIAGSGANVLLLGENGTGKSLLAQLLHQWSPRRTQAFVKVNIGGLAPTLFEAELFGHVRGAYTDARQDRAGRFELADGGTLFLDEIGNLPLQQQPKLLRAIEDGEFERLGSSRTQRVDVRIVAATNADLEADVAAGRFRQDLLYRLNTFQVRVPPLRERGADILPLARHYLAAACTRYRRPLPTLARDAERALLGYAWPGNVRELAHAMERAALLADGSVLDSDDLRLQPATNAAPALSTQLTLEEAEALLLKQALAQHQGNLQRTADQLGITRQSLCRRLGKHGLRSDDAG</sequence>
<dbReference type="PANTHER" id="PTHR32071">
    <property type="entry name" value="TRANSCRIPTIONAL REGULATORY PROTEIN"/>
    <property type="match status" value="1"/>
</dbReference>
<evidence type="ECO:0000256" key="4">
    <source>
        <dbReference type="ARBA" id="ARBA00023125"/>
    </source>
</evidence>
<gene>
    <name evidence="9" type="ORF">XsacCFBP4641_10945</name>
</gene>
<dbReference type="FunFam" id="3.40.50.300:FF:000006">
    <property type="entry name" value="DNA-binding transcriptional regulator NtrC"/>
    <property type="match status" value="1"/>
</dbReference>
<dbReference type="PROSITE" id="PS50045">
    <property type="entry name" value="SIGMA54_INTERACT_4"/>
    <property type="match status" value="1"/>
</dbReference>
<feature type="modified residue" description="4-aspartylphosphate" evidence="6">
    <location>
        <position position="60"/>
    </location>
</feature>
<dbReference type="Pfam" id="PF02954">
    <property type="entry name" value="HTH_8"/>
    <property type="match status" value="1"/>
</dbReference>
<keyword evidence="2" id="KW-0067">ATP-binding</keyword>
<dbReference type="Gene3D" id="1.10.10.60">
    <property type="entry name" value="Homeodomain-like"/>
    <property type="match status" value="1"/>
</dbReference>
<dbReference type="CDD" id="cd00009">
    <property type="entry name" value="AAA"/>
    <property type="match status" value="1"/>
</dbReference>
<dbReference type="Pfam" id="PF25601">
    <property type="entry name" value="AAA_lid_14"/>
    <property type="match status" value="1"/>
</dbReference>
<dbReference type="InterPro" id="IPR025943">
    <property type="entry name" value="Sigma_54_int_dom_ATP-bd_2"/>
</dbReference>
<dbReference type="PROSITE" id="PS00676">
    <property type="entry name" value="SIGMA54_INTERACT_2"/>
    <property type="match status" value="1"/>
</dbReference>
<dbReference type="Gene3D" id="3.40.50.300">
    <property type="entry name" value="P-loop containing nucleotide triphosphate hydrolases"/>
    <property type="match status" value="1"/>
</dbReference>
<dbReference type="PRINTS" id="PR01590">
    <property type="entry name" value="HTHFIS"/>
</dbReference>
<dbReference type="GO" id="GO:0006355">
    <property type="term" value="P:regulation of DNA-templated transcription"/>
    <property type="evidence" value="ECO:0007669"/>
    <property type="project" value="InterPro"/>
</dbReference>
<dbReference type="EMBL" id="MDEK01000009">
    <property type="protein sequence ID" value="PPU82229.1"/>
    <property type="molecule type" value="Genomic_DNA"/>
</dbReference>
<keyword evidence="3" id="KW-0805">Transcription regulation</keyword>
<name>A0A2P5Z3F5_9XANT</name>
<keyword evidence="1" id="KW-0547">Nucleotide-binding</keyword>
<organism evidence="9 10">
    <name type="scientific">Xanthomonas sacchari</name>
    <dbReference type="NCBI Taxonomy" id="56458"/>
    <lineage>
        <taxon>Bacteria</taxon>
        <taxon>Pseudomonadati</taxon>
        <taxon>Pseudomonadota</taxon>
        <taxon>Gammaproteobacteria</taxon>
        <taxon>Lysobacterales</taxon>
        <taxon>Lysobacteraceae</taxon>
        <taxon>Xanthomonas</taxon>
    </lineage>
</organism>
<reference evidence="9 10" key="1">
    <citation type="submission" date="2016-08" db="EMBL/GenBank/DDBJ databases">
        <authorList>
            <person name="Seilhamer J.J."/>
        </authorList>
    </citation>
    <scope>NUCLEOTIDE SEQUENCE [LARGE SCALE GENOMIC DNA]</scope>
    <source>
        <strain evidence="9 10">CFBP4641</strain>
    </source>
</reference>
<evidence type="ECO:0000313" key="10">
    <source>
        <dbReference type="Proteomes" id="UP000247346"/>
    </source>
</evidence>
<feature type="domain" description="Sigma-54 factor interaction" evidence="7">
    <location>
        <begin position="157"/>
        <end position="386"/>
    </location>
</feature>
<keyword evidence="5" id="KW-0804">Transcription</keyword>
<dbReference type="Pfam" id="PF00158">
    <property type="entry name" value="Sigma54_activat"/>
    <property type="match status" value="1"/>
</dbReference>
<dbReference type="SUPFAM" id="SSF46689">
    <property type="entry name" value="Homeodomain-like"/>
    <property type="match status" value="1"/>
</dbReference>
<dbReference type="Gene3D" id="3.40.50.2300">
    <property type="match status" value="1"/>
</dbReference>
<dbReference type="InterPro" id="IPR025944">
    <property type="entry name" value="Sigma_54_int_dom_CS"/>
</dbReference>
<evidence type="ECO:0000259" key="8">
    <source>
        <dbReference type="PROSITE" id="PS50110"/>
    </source>
</evidence>
<dbReference type="SUPFAM" id="SSF52540">
    <property type="entry name" value="P-loop containing nucleoside triphosphate hydrolases"/>
    <property type="match status" value="1"/>
</dbReference>
<dbReference type="Gene3D" id="1.10.8.60">
    <property type="match status" value="1"/>
</dbReference>
<proteinExistence type="predicted"/>
<comment type="caution">
    <text evidence="9">The sequence shown here is derived from an EMBL/GenBank/DDBJ whole genome shotgun (WGS) entry which is preliminary data.</text>
</comment>
<dbReference type="InterPro" id="IPR027417">
    <property type="entry name" value="P-loop_NTPase"/>
</dbReference>
<dbReference type="InterPro" id="IPR009057">
    <property type="entry name" value="Homeodomain-like_sf"/>
</dbReference>
<dbReference type="InterPro" id="IPR011006">
    <property type="entry name" value="CheY-like_superfamily"/>
</dbReference>
<evidence type="ECO:0000256" key="3">
    <source>
        <dbReference type="ARBA" id="ARBA00023015"/>
    </source>
</evidence>
<accession>A0A2P5Z3F5</accession>
<dbReference type="PROSITE" id="PS50110">
    <property type="entry name" value="RESPONSE_REGULATORY"/>
    <property type="match status" value="1"/>
</dbReference>
<dbReference type="InterPro" id="IPR002078">
    <property type="entry name" value="Sigma_54_int"/>
</dbReference>
<dbReference type="Proteomes" id="UP000247346">
    <property type="component" value="Unassembled WGS sequence"/>
</dbReference>
<dbReference type="InterPro" id="IPR001789">
    <property type="entry name" value="Sig_transdc_resp-reg_receiver"/>
</dbReference>
<dbReference type="InterPro" id="IPR058031">
    <property type="entry name" value="AAA_lid_NorR"/>
</dbReference>
<dbReference type="SMART" id="SM00382">
    <property type="entry name" value="AAA"/>
    <property type="match status" value="1"/>
</dbReference>
<evidence type="ECO:0000256" key="6">
    <source>
        <dbReference type="PROSITE-ProRule" id="PRU00169"/>
    </source>
</evidence>
<dbReference type="AlphaFoldDB" id="A0A2P5Z3F5"/>
<dbReference type="SUPFAM" id="SSF52172">
    <property type="entry name" value="CheY-like"/>
    <property type="match status" value="1"/>
</dbReference>
<evidence type="ECO:0000256" key="2">
    <source>
        <dbReference type="ARBA" id="ARBA00022840"/>
    </source>
</evidence>
<dbReference type="Pfam" id="PF00072">
    <property type="entry name" value="Response_reg"/>
    <property type="match status" value="1"/>
</dbReference>
<dbReference type="InterPro" id="IPR002197">
    <property type="entry name" value="HTH_Fis"/>
</dbReference>
<evidence type="ECO:0000256" key="5">
    <source>
        <dbReference type="ARBA" id="ARBA00023163"/>
    </source>
</evidence>
<dbReference type="InterPro" id="IPR003593">
    <property type="entry name" value="AAA+_ATPase"/>
</dbReference>
<evidence type="ECO:0000256" key="1">
    <source>
        <dbReference type="ARBA" id="ARBA00022741"/>
    </source>
</evidence>
<dbReference type="RefSeq" id="WP_010342431.1">
    <property type="nucleotide sequence ID" value="NZ_CP132343.1"/>
</dbReference>
<dbReference type="GO" id="GO:0043565">
    <property type="term" value="F:sequence-specific DNA binding"/>
    <property type="evidence" value="ECO:0007669"/>
    <property type="project" value="InterPro"/>
</dbReference>
<dbReference type="SMART" id="SM00448">
    <property type="entry name" value="REC"/>
    <property type="match status" value="1"/>
</dbReference>
<evidence type="ECO:0000313" key="9">
    <source>
        <dbReference type="EMBL" id="PPU82229.1"/>
    </source>
</evidence>
<keyword evidence="4" id="KW-0238">DNA-binding</keyword>
<dbReference type="OrthoDB" id="9804019at2"/>
<protein>
    <submittedName>
        <fullName evidence="9">Sigma-54-dependent Fis family transcriptional regulator</fullName>
    </submittedName>
</protein>
<keyword evidence="6" id="KW-0597">Phosphoprotein</keyword>
<dbReference type="GO" id="GO:0000160">
    <property type="term" value="P:phosphorelay signal transduction system"/>
    <property type="evidence" value="ECO:0007669"/>
    <property type="project" value="InterPro"/>
</dbReference>
<feature type="domain" description="Response regulatory" evidence="8">
    <location>
        <begin position="11"/>
        <end position="130"/>
    </location>
</feature>
<dbReference type="PANTHER" id="PTHR32071:SF86">
    <property type="entry name" value="TWO COMPONENT SIGNAL TRANSDUCTION SYSTEM SIGMA54-DEPENDENT RESPONSE REGULATOR FIS FAMILY"/>
    <property type="match status" value="1"/>
</dbReference>
<evidence type="ECO:0000259" key="7">
    <source>
        <dbReference type="PROSITE" id="PS50045"/>
    </source>
</evidence>
<dbReference type="GO" id="GO:0005524">
    <property type="term" value="F:ATP binding"/>
    <property type="evidence" value="ECO:0007669"/>
    <property type="project" value="UniProtKB-KW"/>
</dbReference>
<dbReference type="GeneID" id="93880279"/>